<keyword evidence="9" id="KW-0378">Hydrolase</keyword>
<comment type="subcellular location">
    <subcellularLocation>
        <location evidence="3">Chromosome</location>
    </subcellularLocation>
    <subcellularLocation>
        <location evidence="2">Nucleus</location>
    </subcellularLocation>
</comment>
<keyword evidence="11 15" id="KW-0175">Coiled coil</keyword>
<evidence type="ECO:0000256" key="12">
    <source>
        <dbReference type="ARBA" id="ARBA00023204"/>
    </source>
</evidence>
<dbReference type="GO" id="GO:0051880">
    <property type="term" value="F:G-quadruplex DNA binding"/>
    <property type="evidence" value="ECO:0007669"/>
    <property type="project" value="TreeGrafter"/>
</dbReference>
<dbReference type="GO" id="GO:0007004">
    <property type="term" value="P:telomere maintenance via telomerase"/>
    <property type="evidence" value="ECO:0007669"/>
    <property type="project" value="TreeGrafter"/>
</dbReference>
<sequence length="1317" mass="151364">MSRIEKLSVQGIRSFALNHAEAIQFNTPLTLIVGFNGSGKTTIIECIKFATTGELPPNSKGGAFVHDPSLTGEKEVRAQVKLSFRSTVGESFVVTRSVQLSVNKKGGRSQSTKDCTLVMRSAGGERTSMSNRVADVDVLVPERLGVSHAVLDFVVFCHQDESLWPMSEPLALKKKFDEIFEAQQYTKAIDQLNIIKKKQGELQRQYESDERLYKDSKEKGERNERNRARLKREIGEHKAEFEDLTHECKNLLLKIQEKHEQKNSHSAIVESLRAKTEQHEFKRETAEELRSRIDELRESDEELTKTLNEYEDRLSRICSEAKQKTAQCKEIQTSIAATRREQTQKVSEQGKHQSDKEQYERQIVVRKKMVRDAAERHEIRGFDGELGDRLVQSFQDRIKKILADKKRELERLQHENAMEVDQAAGRITELESRKQSQYQIRSSAKQRIKNMESQMATIQKQLGNLDVDEGEEAKLQVEMKDLEARLEQARAAEREAGLDQQIKQETDNIRFLKVESESLSRELVECTRLAADRAQLDLRKKELLERRRGLESIVSTWKQKLSAVLGEQWRPEAVESDYQAVNQEQNSAVTAAQKRKDATQQDLGNLEFRLSTAQQRHKKLEADYGSCKDSVLTALSKVKDVAKNMVSVDDFDVELTSAEVNLKQTSTDIRLYDEMKKFWVKVEKTANTQSRCHFCEHSFHGDELSKSRLFKKITKNLGNEAKEELLEDQAEIEGQLSVLQGVRTRYDTYRRLEKELPPLLEEIRALEAQKESLVRQLEDEDQVFREAGEKMREVESILKTVTKISQACKDIGESEQKIEKIASQQSSSSTTRSPDEINELQGAKADQIKSAENKLEKLVGDRQRLRDSISSLELDRSELRNRIATVTQQLGQKKSLQDQVQQKKKEILTEREATQQADAELENLEPQIAEARAIRDEKSQQARLKEQEVADSRDEIASSINELRRVDQDIQDYIDRGGPENLASNFRAMSSLDERLARLEKELQQLTVQVSELREQEANSDRLKENISNNLRLRKNIRDLDRLRREIAELESRNAQEDLDRLAIEAESLEAKRTKLFAERSRLGGVILTKNQTMEQLEEEFEQEYADAKAKYREAHVKVQTSKMAIKDLQDYAQALERAIMQYHTLKMDEVNRTVGELWQNTYRGTDIDAIMIRSDIETPNDSKQRRNYNYRVCMVKGDVEMDMRGRCSAGQKVLASIIIRLALAESFGVNCGLIALDEPTTNLDVDNIRSLAESLHAIINARRAQANLQLIIITHDEEFLKHMQCGDFCEYFFRVKRDAHQNSVIVRENITQIMEG</sequence>
<comment type="cofactor">
    <cofactor evidence="1">
        <name>Zn(2+)</name>
        <dbReference type="ChEBI" id="CHEBI:29105"/>
    </cofactor>
</comment>
<feature type="region of interest" description="Disordered" evidence="16">
    <location>
        <begin position="818"/>
        <end position="837"/>
    </location>
</feature>
<evidence type="ECO:0000256" key="14">
    <source>
        <dbReference type="ARBA" id="ARBA00049360"/>
    </source>
</evidence>
<evidence type="ECO:0000256" key="13">
    <source>
        <dbReference type="ARBA" id="ARBA00023242"/>
    </source>
</evidence>
<feature type="coiled-coil region" evidence="15">
    <location>
        <begin position="848"/>
        <end position="955"/>
    </location>
</feature>
<keyword evidence="13" id="KW-0539">Nucleus</keyword>
<evidence type="ECO:0000256" key="3">
    <source>
        <dbReference type="ARBA" id="ARBA00004286"/>
    </source>
</evidence>
<feature type="coiled-coil region" evidence="15">
    <location>
        <begin position="395"/>
        <end position="522"/>
    </location>
</feature>
<name>A0AAD9IA33_9PEZI</name>
<feature type="compositionally biased region" description="Low complexity" evidence="16">
    <location>
        <begin position="823"/>
        <end position="832"/>
    </location>
</feature>
<evidence type="ECO:0000256" key="7">
    <source>
        <dbReference type="ARBA" id="ARBA00022723"/>
    </source>
</evidence>
<keyword evidence="7" id="KW-0479">Metal-binding</keyword>
<dbReference type="GO" id="GO:0046872">
    <property type="term" value="F:metal ion binding"/>
    <property type="evidence" value="ECO:0007669"/>
    <property type="project" value="UniProtKB-KW"/>
</dbReference>
<dbReference type="Pfam" id="PF13476">
    <property type="entry name" value="AAA_23"/>
    <property type="match status" value="1"/>
</dbReference>
<dbReference type="GO" id="GO:0070192">
    <property type="term" value="P:chromosome organization involved in meiotic cell cycle"/>
    <property type="evidence" value="ECO:0007669"/>
    <property type="project" value="TreeGrafter"/>
</dbReference>
<feature type="region of interest" description="Disordered" evidence="16">
    <location>
        <begin position="339"/>
        <end position="358"/>
    </location>
</feature>
<dbReference type="FunFam" id="3.40.50.300:FF:001195">
    <property type="entry name" value="DNA repair protein rad50"/>
    <property type="match status" value="1"/>
</dbReference>
<keyword evidence="10" id="KW-0862">Zinc</keyword>
<feature type="coiled-coil region" evidence="15">
    <location>
        <begin position="982"/>
        <end position="1118"/>
    </location>
</feature>
<dbReference type="GO" id="GO:0003691">
    <property type="term" value="F:double-stranded telomeric DNA binding"/>
    <property type="evidence" value="ECO:0007669"/>
    <property type="project" value="TreeGrafter"/>
</dbReference>
<keyword evidence="8" id="KW-0227">DNA damage</keyword>
<evidence type="ECO:0000256" key="4">
    <source>
        <dbReference type="ARBA" id="ARBA00009439"/>
    </source>
</evidence>
<accession>A0AAD9IA33</accession>
<dbReference type="InterPro" id="IPR038729">
    <property type="entry name" value="Rad50/SbcC_AAA"/>
</dbReference>
<evidence type="ECO:0000256" key="5">
    <source>
        <dbReference type="ARBA" id="ARBA00017893"/>
    </source>
</evidence>
<evidence type="ECO:0000256" key="15">
    <source>
        <dbReference type="SAM" id="Coils"/>
    </source>
</evidence>
<dbReference type="PANTHER" id="PTHR18867:SF12">
    <property type="entry name" value="DNA REPAIR PROTEIN RAD50"/>
    <property type="match status" value="1"/>
</dbReference>
<evidence type="ECO:0000256" key="10">
    <source>
        <dbReference type="ARBA" id="ARBA00022833"/>
    </source>
</evidence>
<evidence type="ECO:0000256" key="16">
    <source>
        <dbReference type="SAM" id="MobiDB-lite"/>
    </source>
</evidence>
<dbReference type="InterPro" id="IPR027417">
    <property type="entry name" value="P-loop_NTPase"/>
</dbReference>
<dbReference type="Gene3D" id="3.40.50.300">
    <property type="entry name" value="P-loop containing nucleotide triphosphate hydrolases"/>
    <property type="match status" value="2"/>
</dbReference>
<evidence type="ECO:0000256" key="9">
    <source>
        <dbReference type="ARBA" id="ARBA00022801"/>
    </source>
</evidence>
<evidence type="ECO:0000256" key="1">
    <source>
        <dbReference type="ARBA" id="ARBA00001947"/>
    </source>
</evidence>
<dbReference type="EMBL" id="JAQQPM010000007">
    <property type="protein sequence ID" value="KAK2073901.1"/>
    <property type="molecule type" value="Genomic_DNA"/>
</dbReference>
<protein>
    <recommendedName>
        <fullName evidence="5">DNA repair protein RAD50</fullName>
    </recommendedName>
</protein>
<dbReference type="GO" id="GO:0016887">
    <property type="term" value="F:ATP hydrolysis activity"/>
    <property type="evidence" value="ECO:0007669"/>
    <property type="project" value="InterPro"/>
</dbReference>
<dbReference type="Pfam" id="PF13558">
    <property type="entry name" value="SbcC_Walker_B"/>
    <property type="match status" value="1"/>
</dbReference>
<dbReference type="FunFam" id="3.40.50.300:FF:000947">
    <property type="entry name" value="DNA repair protein RAD50"/>
    <property type="match status" value="1"/>
</dbReference>
<gene>
    <name evidence="18" type="ORF">P8C59_008144</name>
</gene>
<dbReference type="GO" id="GO:0006302">
    <property type="term" value="P:double-strand break repair"/>
    <property type="evidence" value="ECO:0007669"/>
    <property type="project" value="InterPro"/>
</dbReference>
<feature type="coiled-coil region" evidence="15">
    <location>
        <begin position="213"/>
        <end position="327"/>
    </location>
</feature>
<evidence type="ECO:0000256" key="6">
    <source>
        <dbReference type="ARBA" id="ARBA00022454"/>
    </source>
</evidence>
<keyword evidence="19" id="KW-1185">Reference proteome</keyword>
<proteinExistence type="inferred from homology"/>
<comment type="similarity">
    <text evidence="4">Belongs to the SMC family. RAD50 subfamily.</text>
</comment>
<evidence type="ECO:0000313" key="18">
    <source>
        <dbReference type="EMBL" id="KAK2073901.1"/>
    </source>
</evidence>
<dbReference type="PANTHER" id="PTHR18867">
    <property type="entry name" value="RAD50"/>
    <property type="match status" value="1"/>
</dbReference>
<reference evidence="18" key="1">
    <citation type="journal article" date="2023" name="Mol. Plant Microbe Interact.">
        <title>Elucidating the Obligate Nature and Biological Capacity of an Invasive Fungal Corn Pathogen.</title>
        <authorList>
            <person name="MacCready J.S."/>
            <person name="Roggenkamp E.M."/>
            <person name="Gdanetz K."/>
            <person name="Chilvers M.I."/>
        </authorList>
    </citation>
    <scope>NUCLEOTIDE SEQUENCE</scope>
    <source>
        <strain evidence="18">PM02</strain>
    </source>
</reference>
<evidence type="ECO:0000256" key="8">
    <source>
        <dbReference type="ARBA" id="ARBA00022763"/>
    </source>
</evidence>
<dbReference type="GO" id="GO:0000722">
    <property type="term" value="P:telomere maintenance via recombination"/>
    <property type="evidence" value="ECO:0007669"/>
    <property type="project" value="TreeGrafter"/>
</dbReference>
<feature type="domain" description="Rad50/SbcC-type AAA" evidence="17">
    <location>
        <begin position="6"/>
        <end position="248"/>
    </location>
</feature>
<evidence type="ECO:0000256" key="11">
    <source>
        <dbReference type="ARBA" id="ARBA00023054"/>
    </source>
</evidence>
<dbReference type="GO" id="GO:0043047">
    <property type="term" value="F:single-stranded telomeric DNA binding"/>
    <property type="evidence" value="ECO:0007669"/>
    <property type="project" value="TreeGrafter"/>
</dbReference>
<dbReference type="NCBIfam" id="TIGR00606">
    <property type="entry name" value="rad50"/>
    <property type="match status" value="1"/>
</dbReference>
<dbReference type="InterPro" id="IPR004584">
    <property type="entry name" value="Rad50_eukaryotes"/>
</dbReference>
<comment type="caution">
    <text evidence="18">The sequence shown here is derived from an EMBL/GenBank/DDBJ whole genome shotgun (WGS) entry which is preliminary data.</text>
</comment>
<comment type="catalytic activity">
    <reaction evidence="14">
        <text>ATP + H2O = ADP + phosphate + H(+)</text>
        <dbReference type="Rhea" id="RHEA:13065"/>
        <dbReference type="ChEBI" id="CHEBI:15377"/>
        <dbReference type="ChEBI" id="CHEBI:15378"/>
        <dbReference type="ChEBI" id="CHEBI:30616"/>
        <dbReference type="ChEBI" id="CHEBI:43474"/>
        <dbReference type="ChEBI" id="CHEBI:456216"/>
    </reaction>
</comment>
<evidence type="ECO:0000313" key="19">
    <source>
        <dbReference type="Proteomes" id="UP001217918"/>
    </source>
</evidence>
<dbReference type="Proteomes" id="UP001217918">
    <property type="component" value="Unassembled WGS sequence"/>
</dbReference>
<dbReference type="GO" id="GO:0030870">
    <property type="term" value="C:Mre11 complex"/>
    <property type="evidence" value="ECO:0007669"/>
    <property type="project" value="InterPro"/>
</dbReference>
<evidence type="ECO:0000256" key="2">
    <source>
        <dbReference type="ARBA" id="ARBA00004123"/>
    </source>
</evidence>
<keyword evidence="6" id="KW-0158">Chromosome</keyword>
<evidence type="ECO:0000259" key="17">
    <source>
        <dbReference type="Pfam" id="PF13476"/>
    </source>
</evidence>
<dbReference type="GO" id="GO:0000794">
    <property type="term" value="C:condensed nuclear chromosome"/>
    <property type="evidence" value="ECO:0007669"/>
    <property type="project" value="TreeGrafter"/>
</dbReference>
<dbReference type="SUPFAM" id="SSF52540">
    <property type="entry name" value="P-loop containing nucleoside triphosphate hydrolases"/>
    <property type="match status" value="2"/>
</dbReference>
<keyword evidence="12" id="KW-0234">DNA repair</keyword>
<organism evidence="18 19">
    <name type="scientific">Phyllachora maydis</name>
    <dbReference type="NCBI Taxonomy" id="1825666"/>
    <lineage>
        <taxon>Eukaryota</taxon>
        <taxon>Fungi</taxon>
        <taxon>Dikarya</taxon>
        <taxon>Ascomycota</taxon>
        <taxon>Pezizomycotina</taxon>
        <taxon>Sordariomycetes</taxon>
        <taxon>Sordariomycetidae</taxon>
        <taxon>Phyllachorales</taxon>
        <taxon>Phyllachoraceae</taxon>
        <taxon>Phyllachora</taxon>
    </lineage>
</organism>
<feature type="coiled-coil region" evidence="15">
    <location>
        <begin position="749"/>
        <end position="783"/>
    </location>
</feature>